<evidence type="ECO:0000313" key="2">
    <source>
        <dbReference type="EMBL" id="QCR09757.1"/>
    </source>
</evidence>
<dbReference type="OrthoDB" id="9035393at2"/>
<protein>
    <submittedName>
        <fullName evidence="2">Uncharacterized protein</fullName>
    </submittedName>
</protein>
<name>A0A4P8QRJ1_9GAMM</name>
<organism evidence="2 3">
    <name type="scientific">Brenneria rubrifaciens</name>
    <dbReference type="NCBI Taxonomy" id="55213"/>
    <lineage>
        <taxon>Bacteria</taxon>
        <taxon>Pseudomonadati</taxon>
        <taxon>Pseudomonadota</taxon>
        <taxon>Gammaproteobacteria</taxon>
        <taxon>Enterobacterales</taxon>
        <taxon>Pectobacteriaceae</taxon>
        <taxon>Brenneria</taxon>
    </lineage>
</organism>
<feature type="compositionally biased region" description="Low complexity" evidence="1">
    <location>
        <begin position="16"/>
        <end position="28"/>
    </location>
</feature>
<sequence length="661" mass="71022">MSSSDSDNSLQTPLIQQKKSSSSATQSSHPPRDDKDNLTQFGKNIRLHTLLLRGLGHTKAQASLISLATILPRIVQVKRAEKDAYMEAIAQKISTDEFKHPEAMTGSVSRGKNGEFKSSNNAIQAILRYVQNKYPQESAALDLSKPAKLSLPLETSVLLKAKEFSKGCEVRNIDLKDGSSQEADIDLMTYTTRQAIKKGTLGFGEEARLQPGHLQSEDASNDGENFPSDLAHVGEIHPFAFLQDVRYQVASDHPEMKELVEKCLNDHDPVTLDLRGRLGAQALQSVISEKSFSKELGWAMAASMVGSGGLAYALDVIAWGAVTHSLSSQLGEEHPATKFADVVLASLTPLFAETMDSLVIKRLMGAFKHEPLLPESFGELVDDLKDSAISGSIAAIGSVPNNIAGLSQKWATMPVSMMTNQIAASTSAAMVPRELAKSHEEMSAGVIQKMNEGFFPAPELQAETQNRNGTHKALSHQIKQETSGALAAAPGDGLAINSMGIGSVISLGVGFLPFDIMGRAHLIPSMVQKVTSIMVNTPTEVLSMGTGILTANHLGGLSKLMTTDAQKNRNMVELIANKAVEQLHNGPGTHVEITEDELQKIEHPSLALTFPLGKSIVNTMNGIAELFSSSWAALRGKHAESLSEQVDIGSLTSNRSHSDNV</sequence>
<dbReference type="Proteomes" id="UP000299580">
    <property type="component" value="Chromosome"/>
</dbReference>
<proteinExistence type="predicted"/>
<dbReference type="RefSeq" id="WP_137714761.1">
    <property type="nucleotide sequence ID" value="NZ_CP034035.1"/>
</dbReference>
<dbReference type="KEGG" id="brb:EH207_15250"/>
<feature type="compositionally biased region" description="Polar residues" evidence="1">
    <location>
        <begin position="1"/>
        <end position="15"/>
    </location>
</feature>
<reference evidence="2 3" key="1">
    <citation type="submission" date="2018-11" db="EMBL/GenBank/DDBJ databases">
        <title>Genome sequences of Brenneria nigrifluens and Brenneria rubrifaciens.</title>
        <authorList>
            <person name="Poret-Peterson A.T."/>
            <person name="McClean A.E."/>
            <person name="Kluepfel D.A."/>
        </authorList>
    </citation>
    <scope>NUCLEOTIDE SEQUENCE [LARGE SCALE GENOMIC DNA]</scope>
    <source>
        <strain evidence="2 3">6D370</strain>
    </source>
</reference>
<accession>A0A4P8QRJ1</accession>
<keyword evidence="3" id="KW-1185">Reference proteome</keyword>
<feature type="region of interest" description="Disordered" evidence="1">
    <location>
        <begin position="1"/>
        <end position="39"/>
    </location>
</feature>
<dbReference type="AlphaFoldDB" id="A0A4P8QRJ1"/>
<evidence type="ECO:0000313" key="3">
    <source>
        <dbReference type="Proteomes" id="UP000299580"/>
    </source>
</evidence>
<dbReference type="EMBL" id="CP034035">
    <property type="protein sequence ID" value="QCR09757.1"/>
    <property type="molecule type" value="Genomic_DNA"/>
</dbReference>
<evidence type="ECO:0000256" key="1">
    <source>
        <dbReference type="SAM" id="MobiDB-lite"/>
    </source>
</evidence>
<gene>
    <name evidence="2" type="ORF">EH207_15250</name>
</gene>